<feature type="transmembrane region" description="Helical" evidence="8">
    <location>
        <begin position="205"/>
        <end position="226"/>
    </location>
</feature>
<dbReference type="GO" id="GO:0055085">
    <property type="term" value="P:transmembrane transport"/>
    <property type="evidence" value="ECO:0007669"/>
    <property type="project" value="TreeGrafter"/>
</dbReference>
<comment type="caution">
    <text evidence="9">The sequence shown here is derived from an EMBL/GenBank/DDBJ whole genome shotgun (WGS) entry which is preliminary data.</text>
</comment>
<evidence type="ECO:0000256" key="4">
    <source>
        <dbReference type="ARBA" id="ARBA00022475"/>
    </source>
</evidence>
<evidence type="ECO:0000256" key="5">
    <source>
        <dbReference type="ARBA" id="ARBA00022692"/>
    </source>
</evidence>
<comment type="similarity">
    <text evidence="2">Belongs to the autoinducer-2 exporter (AI-2E) (TC 2.A.86) family.</text>
</comment>
<keyword evidence="7 8" id="KW-0472">Membrane</keyword>
<dbReference type="AlphaFoldDB" id="A0A1G2EN03"/>
<dbReference type="InterPro" id="IPR002549">
    <property type="entry name" value="AI-2E-like"/>
</dbReference>
<name>A0A1G2EN03_9BACT</name>
<comment type="subcellular location">
    <subcellularLocation>
        <location evidence="1">Cell membrane</location>
        <topology evidence="1">Multi-pass membrane protein</topology>
    </subcellularLocation>
</comment>
<evidence type="ECO:0000256" key="2">
    <source>
        <dbReference type="ARBA" id="ARBA00009773"/>
    </source>
</evidence>
<keyword evidence="3" id="KW-0813">Transport</keyword>
<evidence type="ECO:0000256" key="1">
    <source>
        <dbReference type="ARBA" id="ARBA00004651"/>
    </source>
</evidence>
<evidence type="ECO:0000256" key="3">
    <source>
        <dbReference type="ARBA" id="ARBA00022448"/>
    </source>
</evidence>
<evidence type="ECO:0008006" key="11">
    <source>
        <dbReference type="Google" id="ProtNLM"/>
    </source>
</evidence>
<accession>A0A1G2EN03</accession>
<evidence type="ECO:0000256" key="6">
    <source>
        <dbReference type="ARBA" id="ARBA00022989"/>
    </source>
</evidence>
<gene>
    <name evidence="9" type="ORF">A2365_02190</name>
</gene>
<dbReference type="GO" id="GO:0005886">
    <property type="term" value="C:plasma membrane"/>
    <property type="evidence" value="ECO:0007669"/>
    <property type="project" value="UniProtKB-SubCell"/>
</dbReference>
<evidence type="ECO:0000256" key="7">
    <source>
        <dbReference type="ARBA" id="ARBA00023136"/>
    </source>
</evidence>
<dbReference type="STRING" id="1801677.A2365_02190"/>
<protein>
    <recommendedName>
        <fullName evidence="11">AI-2E family transporter</fullName>
    </recommendedName>
</protein>
<sequence length="343" mass="38408">MINSEKVLDISWGTILRVSLAIVAFYVLFSIRQILIWFIFALTISLLFNPAINFLNKKKVPRSLAVIFVYVGVFGLLSILIYLVVPIFIDEIQKFIEFLPQYFEKIAPPLTGLGFEVFENAETFLTALEETLRSMSKNIFSALFAVFGGVFSTLFVIVMAIFLSMEERGVEKALILMFPKEYESKVMDVWQKCQKKVSGWFGGRLLGCLFVGVASYIAFLIFGVRYPFTLGLFSGVFNFVPYIGPLFTGIVVFLLVFPVSAIKGILVILTLVVIQQIENNILSPIIMKKLVGLPPVLVLLALVVGGDMWGFLGAILAIPLFGILFEFIKGFLQKRKDKETVSA</sequence>
<feature type="transmembrane region" description="Helical" evidence="8">
    <location>
        <begin position="7"/>
        <end position="28"/>
    </location>
</feature>
<proteinExistence type="inferred from homology"/>
<evidence type="ECO:0000313" key="9">
    <source>
        <dbReference type="EMBL" id="OGZ26922.1"/>
    </source>
</evidence>
<evidence type="ECO:0000256" key="8">
    <source>
        <dbReference type="SAM" id="Phobius"/>
    </source>
</evidence>
<dbReference type="PANTHER" id="PTHR21716:SF53">
    <property type="entry name" value="PERMEASE PERM-RELATED"/>
    <property type="match status" value="1"/>
</dbReference>
<dbReference type="Pfam" id="PF01594">
    <property type="entry name" value="AI-2E_transport"/>
    <property type="match status" value="1"/>
</dbReference>
<organism evidence="9 10">
    <name type="scientific">Candidatus Nealsonbacteria bacterium RIFOXYB1_FULL_40_15</name>
    <dbReference type="NCBI Taxonomy" id="1801677"/>
    <lineage>
        <taxon>Bacteria</taxon>
        <taxon>Candidatus Nealsoniibacteriota</taxon>
    </lineage>
</organism>
<feature type="transmembrane region" description="Helical" evidence="8">
    <location>
        <begin position="34"/>
        <end position="52"/>
    </location>
</feature>
<keyword evidence="5 8" id="KW-0812">Transmembrane</keyword>
<feature type="transmembrane region" description="Helical" evidence="8">
    <location>
        <begin position="139"/>
        <end position="163"/>
    </location>
</feature>
<feature type="transmembrane region" description="Helical" evidence="8">
    <location>
        <begin position="64"/>
        <end position="89"/>
    </location>
</feature>
<dbReference type="PANTHER" id="PTHR21716">
    <property type="entry name" value="TRANSMEMBRANE PROTEIN"/>
    <property type="match status" value="1"/>
</dbReference>
<dbReference type="EMBL" id="MHMM01000013">
    <property type="protein sequence ID" value="OGZ26922.1"/>
    <property type="molecule type" value="Genomic_DNA"/>
</dbReference>
<keyword evidence="6 8" id="KW-1133">Transmembrane helix</keyword>
<feature type="transmembrane region" description="Helical" evidence="8">
    <location>
        <begin position="246"/>
        <end position="274"/>
    </location>
</feature>
<reference evidence="9 10" key="1">
    <citation type="journal article" date="2016" name="Nat. Commun.">
        <title>Thousands of microbial genomes shed light on interconnected biogeochemical processes in an aquifer system.</title>
        <authorList>
            <person name="Anantharaman K."/>
            <person name="Brown C.T."/>
            <person name="Hug L.A."/>
            <person name="Sharon I."/>
            <person name="Castelle C.J."/>
            <person name="Probst A.J."/>
            <person name="Thomas B.C."/>
            <person name="Singh A."/>
            <person name="Wilkins M.J."/>
            <person name="Karaoz U."/>
            <person name="Brodie E.L."/>
            <person name="Williams K.H."/>
            <person name="Hubbard S.S."/>
            <person name="Banfield J.F."/>
        </authorList>
    </citation>
    <scope>NUCLEOTIDE SEQUENCE [LARGE SCALE GENOMIC DNA]</scope>
</reference>
<dbReference type="Proteomes" id="UP000177740">
    <property type="component" value="Unassembled WGS sequence"/>
</dbReference>
<keyword evidence="4" id="KW-1003">Cell membrane</keyword>
<feature type="transmembrane region" description="Helical" evidence="8">
    <location>
        <begin position="309"/>
        <end position="328"/>
    </location>
</feature>
<evidence type="ECO:0000313" key="10">
    <source>
        <dbReference type="Proteomes" id="UP000177740"/>
    </source>
</evidence>